<proteinExistence type="predicted"/>
<keyword evidence="3" id="KW-0175">Coiled coil</keyword>
<feature type="compositionally biased region" description="Basic and acidic residues" evidence="4">
    <location>
        <begin position="432"/>
        <end position="447"/>
    </location>
</feature>
<name>E3LET8_CAERE</name>
<dbReference type="HOGENOM" id="CLU_240705_0_0_1"/>
<feature type="compositionally biased region" description="Low complexity" evidence="4">
    <location>
        <begin position="1371"/>
        <end position="1388"/>
    </location>
</feature>
<dbReference type="EMBL" id="DS268407">
    <property type="protein sequence ID" value="EFO82329.1"/>
    <property type="molecule type" value="Genomic_DNA"/>
</dbReference>
<dbReference type="InterPro" id="IPR002172">
    <property type="entry name" value="LDrepeatLR_classA_rpt"/>
</dbReference>
<organism evidence="8">
    <name type="scientific">Caenorhabditis remanei</name>
    <name type="common">Caenorhabditis vulgaris</name>
    <dbReference type="NCBI Taxonomy" id="31234"/>
    <lineage>
        <taxon>Eukaryota</taxon>
        <taxon>Metazoa</taxon>
        <taxon>Ecdysozoa</taxon>
        <taxon>Nematoda</taxon>
        <taxon>Chromadorea</taxon>
        <taxon>Rhabditida</taxon>
        <taxon>Rhabditina</taxon>
        <taxon>Rhabditomorpha</taxon>
        <taxon>Rhabditoidea</taxon>
        <taxon>Rhabditidae</taxon>
        <taxon>Peloderinae</taxon>
        <taxon>Caenorhabditis</taxon>
    </lineage>
</organism>
<feature type="region of interest" description="Disordered" evidence="4">
    <location>
        <begin position="1574"/>
        <end position="1746"/>
    </location>
</feature>
<evidence type="ECO:0000313" key="7">
    <source>
        <dbReference type="EMBL" id="EFO82329.1"/>
    </source>
</evidence>
<feature type="region of interest" description="Disordered" evidence="4">
    <location>
        <begin position="1048"/>
        <end position="1094"/>
    </location>
</feature>
<feature type="compositionally biased region" description="Polar residues" evidence="4">
    <location>
        <begin position="1672"/>
        <end position="1681"/>
    </location>
</feature>
<feature type="compositionally biased region" description="Basic and acidic residues" evidence="4">
    <location>
        <begin position="1766"/>
        <end position="1776"/>
    </location>
</feature>
<dbReference type="Gene3D" id="4.10.400.10">
    <property type="entry name" value="Low-density Lipoprotein Receptor"/>
    <property type="match status" value="2"/>
</dbReference>
<gene>
    <name evidence="7" type="ORF">CRE_00870</name>
</gene>
<evidence type="ECO:0000256" key="6">
    <source>
        <dbReference type="SAM" id="SignalP"/>
    </source>
</evidence>
<keyword evidence="5" id="KW-0472">Membrane</keyword>
<feature type="region of interest" description="Disordered" evidence="4">
    <location>
        <begin position="1345"/>
        <end position="1442"/>
    </location>
</feature>
<dbReference type="eggNOG" id="KOG1216">
    <property type="taxonomic scope" value="Eukaryota"/>
</dbReference>
<feature type="compositionally biased region" description="Low complexity" evidence="4">
    <location>
        <begin position="592"/>
        <end position="603"/>
    </location>
</feature>
<feature type="region of interest" description="Disordered" evidence="4">
    <location>
        <begin position="672"/>
        <end position="693"/>
    </location>
</feature>
<keyword evidence="8" id="KW-1185">Reference proteome</keyword>
<dbReference type="OrthoDB" id="6514358at2759"/>
<sequence length="1784" mass="195415">MLTVFQYLVVFPIFAFSQFLSYDAIRMRVPGRCMLGDYDCGLGQCVPISQFRDGKPDCMDGSDEWCFIGQVSCGPVYCADYKDALSCIVYPKCDGSSKQLPWCSASKEKLCADKTSFPCKGYGECVLWEWLLDGKKDCIDGSDEDENYVMPLEHAYRCARNQTGLILPKPIPPPPEDHPSLYVEGCSMCSKPPTIPAPVPSISSETAGDHTTPKYPFITSSPFGNTQSPLSNFPIFPSEEPRPGDFFVPPSGVEISRVTSIQKPNEPIGDFFPSHSSTHFPPTEAYTQSHTFRLITIPSISQTQYPQAPLIFPGRPDLPPITAPSPLNNWPIPIVTTTPDSHHQGPLPPITYPPIEEGSEKIPPIRPGIIISRPVTSRKPDVQEEEEFEYGNGGGSPPGINPFDLPTRPSVTTPSSIFQTVPPAGFRPVTRPPDEHSGIPEYIPRKGNVEYPENPGNSVNSNIEPKGTGDTLVPFIPGRVLPNLPTRRPLTVPSFFTTRPSPMYPGGQFITNKPPIIDHGALPTLIPQSEIEKYVQTKVPTSSGFEVPDTDFTTPSSTRKTPSPEGFIEEKTPPALPPSGHETTETEENAHPGTTTSRPTSGSKIIHVGPNGVVEEIGKHGPSEGNIGEPQGTGIETGSGLVTGSDKIIHIGPTMHTTSSPIPTSSVLLTTSSETSSTNDGVSTSTAETTTVKTGDPQVDDCLLKMSDQGSSVVCDCPNGQFKNIGTGQCEETLSLMSVKIHVNSICNTNKASFEQKQRILHQKVIGQSHQSCIRPTEHDSSLIATVKCEDCSLQEINRLLTTRSFGEPGSLNVTAEALGSNLCSDTEFNHCHVYSDCVLDSEELRYACRCKKGTTDTSDGYGRLCEGFPEESDCIMVFGICLIVWLMFLLGAFMLSLLSCIACYSLCRNRCCRHIAIHPVNADGLQTVVIGPKAAKNLDPNGNRERLPHMKAIFAESLKHSAKGSTSVASAFAFADFRRKKVSRPPDMSQVIEEVNETPVPTMKNSESLPKVSSLAKISTNSEPPTPVGIMETPILEKNSSSVSLVSANDNAPQLPSLPLPLPVPITTSTSTPNLEDTTGREKERDTGGSAPHEQQVKINIVFFEKEKDFFKVPEAERPASSHSIGVQPTIWETYRVLGQQYSKSDLTERKASVDSLEQMFEARLAETSRTTKTIPTVRTDKSDNSAIMFTAKPYKEETEKQQPPPAQQPVSEEKKTPPVVIDTTTEKLTESVEDIQKNLEEQKETLIKETDSKLADMIGVTSFHTSKNASPTRPDSGEGPSKEIVPAVEMESRPFSPSLEKSLEAALLIEMAKRGIELPLSPKDPTPIFHELEKVTPVVAATVESTEDSDVKPVKPETPKKIESRKSSAKSSASSRKSKIPSTSQSRQSSAKQRISQIDEQDNEPEVFVPQGARAIQEKKKILRRSGGGSELVPSTDESDPEIAFFKKIEKMKQDPMRYPVHPYRKYVRRRKPERTLSSISEKSAEIAAEAALEYPQDTSISCPPTTRAFLEPRAHIAPRYIFKRKVVEATEETSDVDLPRLSPAKHVHPVVSSPEIPDVTLQRSMENLHKSEMKTKPQKPFHPQTPTKKSSLLKKKTSASGSAAPSSSVHSSRHSSKFTSKATTPRNGDETPASLTSRSTRHSVISRKIAIRRQELKAVTGSARDLSGSRASRVTSANALRGAKSVGDLSKRQRHWDISPYRDTPGPSSFLPPITPSRGVRTALNSPQPRHRRSDSHFSMTSLPLISHSPTSFWSSPYFNPSEDSKKPPKEDLWWNPNNRL</sequence>
<dbReference type="FunCoup" id="E3LET8">
    <property type="interactions" value="362"/>
</dbReference>
<feature type="compositionally biased region" description="Polar residues" evidence="4">
    <location>
        <begin position="1389"/>
        <end position="1400"/>
    </location>
</feature>
<feature type="signal peptide" evidence="6">
    <location>
        <begin position="1"/>
        <end position="17"/>
    </location>
</feature>
<feature type="region of interest" description="Disordered" evidence="4">
    <location>
        <begin position="417"/>
        <end position="447"/>
    </location>
</feature>
<feature type="compositionally biased region" description="Polar residues" evidence="4">
    <location>
        <begin position="1264"/>
        <end position="1275"/>
    </location>
</feature>
<dbReference type="SUPFAM" id="SSF57424">
    <property type="entry name" value="LDL receptor-like module"/>
    <property type="match status" value="2"/>
</dbReference>
<dbReference type="GO" id="GO:0005886">
    <property type="term" value="C:plasma membrane"/>
    <property type="evidence" value="ECO:0007669"/>
    <property type="project" value="TreeGrafter"/>
</dbReference>
<evidence type="ECO:0008006" key="9">
    <source>
        <dbReference type="Google" id="ProtNLM"/>
    </source>
</evidence>
<evidence type="ECO:0000256" key="4">
    <source>
        <dbReference type="SAM" id="MobiDB-lite"/>
    </source>
</evidence>
<dbReference type="InterPro" id="IPR036055">
    <property type="entry name" value="LDL_receptor-like_sf"/>
</dbReference>
<dbReference type="GO" id="GO:0043235">
    <property type="term" value="C:receptor complex"/>
    <property type="evidence" value="ECO:0007669"/>
    <property type="project" value="TreeGrafter"/>
</dbReference>
<keyword evidence="6" id="KW-0732">Signal</keyword>
<dbReference type="STRING" id="31234.E3LET8"/>
<dbReference type="PANTHER" id="PTHR22722">
    <property type="entry name" value="LOW-DENSITY LIPOPROTEIN RECEPTOR-RELATED PROTEIN 2-RELATED"/>
    <property type="match status" value="1"/>
</dbReference>
<evidence type="ECO:0000256" key="2">
    <source>
        <dbReference type="PROSITE-ProRule" id="PRU00124"/>
    </source>
</evidence>
<feature type="compositionally biased region" description="Basic and acidic residues" evidence="4">
    <location>
        <begin position="1079"/>
        <end position="1088"/>
    </location>
</feature>
<dbReference type="OMA" id="VMPLEHA"/>
<dbReference type="PROSITE" id="PS50068">
    <property type="entry name" value="LDLRA_2"/>
    <property type="match status" value="2"/>
</dbReference>
<feature type="compositionally biased region" description="Basic residues" evidence="4">
    <location>
        <begin position="1642"/>
        <end position="1654"/>
    </location>
</feature>
<evidence type="ECO:0000256" key="1">
    <source>
        <dbReference type="ARBA" id="ARBA00023157"/>
    </source>
</evidence>
<dbReference type="InParanoid" id="E3LET8"/>
<accession>E3LET8</accession>
<evidence type="ECO:0000256" key="5">
    <source>
        <dbReference type="SAM" id="Phobius"/>
    </source>
</evidence>
<feature type="compositionally biased region" description="Low complexity" evidence="4">
    <location>
        <begin position="1601"/>
        <end position="1613"/>
    </location>
</feature>
<feature type="compositionally biased region" description="Low complexity" evidence="4">
    <location>
        <begin position="553"/>
        <end position="564"/>
    </location>
</feature>
<dbReference type="GO" id="GO:0005041">
    <property type="term" value="F:low-density lipoprotein particle receptor activity"/>
    <property type="evidence" value="ECO:0007669"/>
    <property type="project" value="TreeGrafter"/>
</dbReference>
<feature type="region of interest" description="Disordered" evidence="4">
    <location>
        <begin position="542"/>
        <end position="604"/>
    </location>
</feature>
<reference evidence="7" key="1">
    <citation type="submission" date="2007-07" db="EMBL/GenBank/DDBJ databases">
        <title>PCAP assembly of the Caenorhabditis remanei genome.</title>
        <authorList>
            <consortium name="The Caenorhabditis remanei Sequencing Consortium"/>
            <person name="Wilson R.K."/>
        </authorList>
    </citation>
    <scope>NUCLEOTIDE SEQUENCE [LARGE SCALE GENOMIC DNA]</scope>
    <source>
        <strain evidence="7">PB4641</strain>
    </source>
</reference>
<dbReference type="PANTHER" id="PTHR22722:SF5">
    <property type="entry name" value="LOW-DENSITY LIPOPROTEIN RECEPTOR-RELATED PROTEIN 1B"/>
    <property type="match status" value="1"/>
</dbReference>
<dbReference type="PRINTS" id="PR00261">
    <property type="entry name" value="LDLRECEPTOR"/>
</dbReference>
<feature type="compositionally biased region" description="Basic and acidic residues" evidence="4">
    <location>
        <begin position="1351"/>
        <end position="1368"/>
    </location>
</feature>
<dbReference type="InterPro" id="IPR051221">
    <property type="entry name" value="LDLR-related"/>
</dbReference>
<comment type="caution">
    <text evidence="2">Lacks conserved residue(s) required for the propagation of feature annotation.</text>
</comment>
<dbReference type="SMART" id="SM00192">
    <property type="entry name" value="LDLa"/>
    <property type="match status" value="2"/>
</dbReference>
<feature type="disulfide bond" evidence="2">
    <location>
        <begin position="33"/>
        <end position="45"/>
    </location>
</feature>
<keyword evidence="5" id="KW-0812">Transmembrane</keyword>
<dbReference type="Proteomes" id="UP000008281">
    <property type="component" value="Unassembled WGS sequence"/>
</dbReference>
<feature type="transmembrane region" description="Helical" evidence="5">
    <location>
        <begin position="6"/>
        <end position="25"/>
    </location>
</feature>
<feature type="chain" id="PRO_5003174567" description="EGF-like domain-containing protein" evidence="6">
    <location>
        <begin position="18"/>
        <end position="1784"/>
    </location>
</feature>
<feature type="disulfide bond" evidence="2">
    <location>
        <begin position="40"/>
        <end position="58"/>
    </location>
</feature>
<dbReference type="CDD" id="cd00112">
    <property type="entry name" value="LDLa"/>
    <property type="match status" value="2"/>
</dbReference>
<keyword evidence="1 2" id="KW-1015">Disulfide bond</keyword>
<feature type="coiled-coil region" evidence="3">
    <location>
        <begin position="1227"/>
        <end position="1254"/>
    </location>
</feature>
<feature type="region of interest" description="Disordered" evidence="4">
    <location>
        <begin position="1760"/>
        <end position="1784"/>
    </location>
</feature>
<feature type="region of interest" description="Disordered" evidence="4">
    <location>
        <begin position="1002"/>
        <end position="1028"/>
    </location>
</feature>
<feature type="region of interest" description="Disordered" evidence="4">
    <location>
        <begin position="1195"/>
        <end position="1221"/>
    </location>
</feature>
<feature type="region of interest" description="Disordered" evidence="4">
    <location>
        <begin position="1264"/>
        <end position="1284"/>
    </location>
</feature>
<evidence type="ECO:0000313" key="8">
    <source>
        <dbReference type="Proteomes" id="UP000008281"/>
    </source>
</evidence>
<evidence type="ECO:0000256" key="3">
    <source>
        <dbReference type="SAM" id="Coils"/>
    </source>
</evidence>
<keyword evidence="5" id="KW-1133">Transmembrane helix</keyword>
<protein>
    <recommendedName>
        <fullName evidence="9">EGF-like domain-containing protein</fullName>
    </recommendedName>
</protein>